<dbReference type="Proteomes" id="UP000323225">
    <property type="component" value="Unassembled WGS sequence"/>
</dbReference>
<accession>A0A5B1C0V0</accession>
<dbReference type="AlphaFoldDB" id="A0A5B1C0V0"/>
<sequence>MSNNPAFKSIKNIVSDIYSKTTSDNFSQETLNEYRASVSETVSKLSDLQGEFVDKGDNMGAYLCELKSLGLSSSVDLIASTSKVSTGQINIDQQASLFMNNIQNGLSKLTLISKMDTPEDVERKQFMADAQSFYDQKTPEHLDSINNQIDSVVKSVMSGDKVYSVTEDLMSCVDKYGKEFCEAVYTPRQREALVEYSEPKQNKGLIKGFGLDGYSQDEIARIEREFRNHAKEKNWGKLEW</sequence>
<dbReference type="EMBL" id="VUAA01000010">
    <property type="protein sequence ID" value="KAA1254668.1"/>
    <property type="molecule type" value="Genomic_DNA"/>
</dbReference>
<comment type="caution">
    <text evidence="1">The sequence shown here is derived from an EMBL/GenBank/DDBJ whole genome shotgun (WGS) entry which is preliminary data.</text>
</comment>
<reference evidence="1 2" key="1">
    <citation type="submission" date="2019-09" db="EMBL/GenBank/DDBJ databases">
        <authorList>
            <person name="Kritzky A."/>
            <person name="Schelkanova E.Y."/>
            <person name="Alkhova Z.V."/>
            <person name="Smirnova N.I."/>
        </authorList>
    </citation>
    <scope>NUCLEOTIDE SEQUENCE [LARGE SCALE GENOMIC DNA]</scope>
    <source>
        <strain evidence="1 2">M1526</strain>
    </source>
</reference>
<evidence type="ECO:0000313" key="1">
    <source>
        <dbReference type="EMBL" id="KAA1254668.1"/>
    </source>
</evidence>
<gene>
    <name evidence="1" type="ORF">F0M16_10400</name>
</gene>
<protein>
    <submittedName>
        <fullName evidence="1">Uncharacterized protein</fullName>
    </submittedName>
</protein>
<organism evidence="1 2">
    <name type="scientific">Vibrio cholerae</name>
    <dbReference type="NCBI Taxonomy" id="666"/>
    <lineage>
        <taxon>Bacteria</taxon>
        <taxon>Pseudomonadati</taxon>
        <taxon>Pseudomonadota</taxon>
        <taxon>Gammaproteobacteria</taxon>
        <taxon>Vibrionales</taxon>
        <taxon>Vibrionaceae</taxon>
        <taxon>Vibrio</taxon>
    </lineage>
</organism>
<name>A0A5B1C0V0_VIBCL</name>
<proteinExistence type="predicted"/>
<evidence type="ECO:0000313" key="2">
    <source>
        <dbReference type="Proteomes" id="UP000323225"/>
    </source>
</evidence>